<accession>A0A6A6VHX6</accession>
<organism evidence="1 2">
    <name type="scientific">Sporormia fimetaria CBS 119925</name>
    <dbReference type="NCBI Taxonomy" id="1340428"/>
    <lineage>
        <taxon>Eukaryota</taxon>
        <taxon>Fungi</taxon>
        <taxon>Dikarya</taxon>
        <taxon>Ascomycota</taxon>
        <taxon>Pezizomycotina</taxon>
        <taxon>Dothideomycetes</taxon>
        <taxon>Pleosporomycetidae</taxon>
        <taxon>Pleosporales</taxon>
        <taxon>Sporormiaceae</taxon>
        <taxon>Sporormia</taxon>
    </lineage>
</organism>
<dbReference type="AlphaFoldDB" id="A0A6A6VHX6"/>
<proteinExistence type="predicted"/>
<protein>
    <submittedName>
        <fullName evidence="1">Uncharacterized protein</fullName>
    </submittedName>
</protein>
<dbReference type="EMBL" id="MU006566">
    <property type="protein sequence ID" value="KAF2749314.1"/>
    <property type="molecule type" value="Genomic_DNA"/>
</dbReference>
<evidence type="ECO:0000313" key="1">
    <source>
        <dbReference type="EMBL" id="KAF2749314.1"/>
    </source>
</evidence>
<reference evidence="1" key="1">
    <citation type="journal article" date="2020" name="Stud. Mycol.">
        <title>101 Dothideomycetes genomes: a test case for predicting lifestyles and emergence of pathogens.</title>
        <authorList>
            <person name="Haridas S."/>
            <person name="Albert R."/>
            <person name="Binder M."/>
            <person name="Bloem J."/>
            <person name="Labutti K."/>
            <person name="Salamov A."/>
            <person name="Andreopoulos B."/>
            <person name="Baker S."/>
            <person name="Barry K."/>
            <person name="Bills G."/>
            <person name="Bluhm B."/>
            <person name="Cannon C."/>
            <person name="Castanera R."/>
            <person name="Culley D."/>
            <person name="Daum C."/>
            <person name="Ezra D."/>
            <person name="Gonzalez J."/>
            <person name="Henrissat B."/>
            <person name="Kuo A."/>
            <person name="Liang C."/>
            <person name="Lipzen A."/>
            <person name="Lutzoni F."/>
            <person name="Magnuson J."/>
            <person name="Mondo S."/>
            <person name="Nolan M."/>
            <person name="Ohm R."/>
            <person name="Pangilinan J."/>
            <person name="Park H.-J."/>
            <person name="Ramirez L."/>
            <person name="Alfaro M."/>
            <person name="Sun H."/>
            <person name="Tritt A."/>
            <person name="Yoshinaga Y."/>
            <person name="Zwiers L.-H."/>
            <person name="Turgeon B."/>
            <person name="Goodwin S."/>
            <person name="Spatafora J."/>
            <person name="Crous P."/>
            <person name="Grigoriev I."/>
        </authorList>
    </citation>
    <scope>NUCLEOTIDE SEQUENCE</scope>
    <source>
        <strain evidence="1">CBS 119925</strain>
    </source>
</reference>
<evidence type="ECO:0000313" key="2">
    <source>
        <dbReference type="Proteomes" id="UP000799440"/>
    </source>
</evidence>
<dbReference type="Proteomes" id="UP000799440">
    <property type="component" value="Unassembled WGS sequence"/>
</dbReference>
<keyword evidence="2" id="KW-1185">Reference proteome</keyword>
<gene>
    <name evidence="1" type="ORF">M011DRAFT_524674</name>
</gene>
<name>A0A6A6VHX6_9PLEO</name>
<sequence length="359" mass="39092">METSISDVSHLDSSQFRPYTARAVTLTIVFVQHAAAAAFVKKYRAPVHLSKPTSSSPEALLFKGGPVGVQFNRTSGPVPITTSVLTQIAKGTTRVLGIAPRDGLTDPCIRREDIAALAPEDLLRFTPVLVHAKSGQGQPRQAIEVEFTSIEACANPMEIMSKDSRFAGFEILRLRDPCGGLCLPGSSVIGSQPRLSPNPVELRRQRDSSDPIELRAEEVWEIAHASHRRHAAGSPVGEFEDKFMNPSEQYHVTMKSNRNIEVSAKPSREVNLAYLPFNARGTSRSLLSASLGVMSDPAPLLSSRRLWWPTLQSETTLAATGKSGYTMLKLLVFMKGRRFRGSVCPSAAPKVSTTSKLSI</sequence>